<feature type="transmembrane region" description="Helical" evidence="7">
    <location>
        <begin position="82"/>
        <end position="103"/>
    </location>
</feature>
<dbReference type="InterPro" id="IPR052017">
    <property type="entry name" value="TSUP"/>
</dbReference>
<dbReference type="GO" id="GO:0005886">
    <property type="term" value="C:plasma membrane"/>
    <property type="evidence" value="ECO:0007669"/>
    <property type="project" value="UniProtKB-SubCell"/>
</dbReference>
<dbReference type="Pfam" id="PF01925">
    <property type="entry name" value="TauE"/>
    <property type="match status" value="1"/>
</dbReference>
<evidence type="ECO:0000256" key="1">
    <source>
        <dbReference type="ARBA" id="ARBA00004651"/>
    </source>
</evidence>
<keyword evidence="5 7" id="KW-1133">Transmembrane helix</keyword>
<reference evidence="8 9" key="1">
    <citation type="journal article" date="2019" name="ISME J.">
        <title>Isolation and characterization of a thermophilic sulfur- and iron-reducing thaumarchaeote from a terrestrial acidic hot spring.</title>
        <authorList>
            <person name="Kato S."/>
            <person name="Itoh T."/>
            <person name="Yuki M."/>
            <person name="Nagamori M."/>
            <person name="Ohnishi M."/>
            <person name="Uematsu K."/>
            <person name="Suzuki K."/>
            <person name="Takashina T."/>
            <person name="Ohkuma M."/>
        </authorList>
    </citation>
    <scope>NUCLEOTIDE SEQUENCE [LARGE SCALE GENOMIC DNA]</scope>
    <source>
        <strain evidence="8 9">NAS-02</strain>
    </source>
</reference>
<feature type="transmembrane region" description="Helical" evidence="7">
    <location>
        <begin position="7"/>
        <end position="27"/>
    </location>
</feature>
<keyword evidence="3 7" id="KW-1003">Cell membrane</keyword>
<feature type="transmembrane region" description="Helical" evidence="7">
    <location>
        <begin position="109"/>
        <end position="127"/>
    </location>
</feature>
<dbReference type="GeneID" id="55584657"/>
<evidence type="ECO:0000256" key="2">
    <source>
        <dbReference type="ARBA" id="ARBA00022448"/>
    </source>
</evidence>
<evidence type="ECO:0000256" key="7">
    <source>
        <dbReference type="RuleBase" id="RU363041"/>
    </source>
</evidence>
<comment type="similarity">
    <text evidence="7">Belongs to the 4-toluene sulfonate uptake permease (TSUP) (TC 2.A.102) family.</text>
</comment>
<feature type="transmembrane region" description="Helical" evidence="7">
    <location>
        <begin position="238"/>
        <end position="259"/>
    </location>
</feature>
<evidence type="ECO:0000256" key="4">
    <source>
        <dbReference type="ARBA" id="ARBA00022692"/>
    </source>
</evidence>
<keyword evidence="4 7" id="KW-0812">Transmembrane</keyword>
<evidence type="ECO:0000256" key="6">
    <source>
        <dbReference type="ARBA" id="ARBA00023136"/>
    </source>
</evidence>
<protein>
    <recommendedName>
        <fullName evidence="7">Probable membrane transporter protein</fullName>
    </recommendedName>
</protein>
<dbReference type="EMBL" id="AP018732">
    <property type="protein sequence ID" value="BBE42236.1"/>
    <property type="molecule type" value="Genomic_DNA"/>
</dbReference>
<feature type="transmembrane region" description="Helical" evidence="7">
    <location>
        <begin position="265"/>
        <end position="283"/>
    </location>
</feature>
<evidence type="ECO:0000256" key="3">
    <source>
        <dbReference type="ARBA" id="ARBA00022475"/>
    </source>
</evidence>
<name>A0A4P2VCC8_9ARCH</name>
<dbReference type="AlphaFoldDB" id="A0A4P2VCC8"/>
<organism evidence="8 9">
    <name type="scientific">Conexivisphaera calida</name>
    <dbReference type="NCBI Taxonomy" id="1874277"/>
    <lineage>
        <taxon>Archaea</taxon>
        <taxon>Nitrososphaerota</taxon>
        <taxon>Conexivisphaeria</taxon>
        <taxon>Conexivisphaerales</taxon>
        <taxon>Conexivisphaeraceae</taxon>
        <taxon>Conexivisphaera</taxon>
    </lineage>
</organism>
<dbReference type="PANTHER" id="PTHR30269:SF37">
    <property type="entry name" value="MEMBRANE TRANSPORTER PROTEIN"/>
    <property type="match status" value="1"/>
</dbReference>
<evidence type="ECO:0000313" key="8">
    <source>
        <dbReference type="EMBL" id="BBE42236.1"/>
    </source>
</evidence>
<keyword evidence="2" id="KW-0813">Transport</keyword>
<feature type="transmembrane region" description="Helical" evidence="7">
    <location>
        <begin position="214"/>
        <end position="231"/>
    </location>
</feature>
<dbReference type="PANTHER" id="PTHR30269">
    <property type="entry name" value="TRANSMEMBRANE PROTEIN YFCA"/>
    <property type="match status" value="1"/>
</dbReference>
<sequence length="289" mass="31029">MLGEIAIALRFFELLLVSAAAGFIGALTGLGGGTVLVPIYTLFMGIPIIYAVGASLISTIATSSGAASAYVREGISNIRIGISLEVATTLGSIVGSLITTEIYRLGLTYILYIVFGAVLLFSLYPTYRRLSMKHWEPTRKPDWSTRLFALRGRYYDEARKEDVEYYGVRWWLGFIVMFAAGMVSGLLGIGSGALKVLGMDDAMMLPMKVTTTTSNFMIGVTAATGSGIYWADGYIQPFLAAPTAIGVLAGAMLGTRALVKLRGRTLRLIFMGILAVLGVEMMLRGLGVM</sequence>
<evidence type="ECO:0000313" key="9">
    <source>
        <dbReference type="Proteomes" id="UP000509448"/>
    </source>
</evidence>
<comment type="subcellular location">
    <subcellularLocation>
        <location evidence="1 7">Cell membrane</location>
        <topology evidence="1 7">Multi-pass membrane protein</topology>
    </subcellularLocation>
</comment>
<dbReference type="RefSeq" id="WP_232085420.1">
    <property type="nucleotide sequence ID" value="NZ_AP018732.1"/>
</dbReference>
<dbReference type="InterPro" id="IPR002781">
    <property type="entry name" value="TM_pro_TauE-like"/>
</dbReference>
<feature type="transmembrane region" description="Helical" evidence="7">
    <location>
        <begin position="39"/>
        <end position="61"/>
    </location>
</feature>
<dbReference type="KEGG" id="ccai:NAS2_0847"/>
<dbReference type="Proteomes" id="UP000509448">
    <property type="component" value="Chromosome"/>
</dbReference>
<keyword evidence="6 7" id="KW-0472">Membrane</keyword>
<gene>
    <name evidence="8" type="ORF">NAS2_0847</name>
</gene>
<accession>A0A4P2VCC8</accession>
<keyword evidence="9" id="KW-1185">Reference proteome</keyword>
<proteinExistence type="inferred from homology"/>
<feature type="transmembrane region" description="Helical" evidence="7">
    <location>
        <begin position="170"/>
        <end position="194"/>
    </location>
</feature>
<evidence type="ECO:0000256" key="5">
    <source>
        <dbReference type="ARBA" id="ARBA00022989"/>
    </source>
</evidence>